<sequence>MPSSTDKQYDLHCLRALRIMLVSYMNFLYYHHSLLRAMLSSHYLPSIEGPTVCSRSLFKVMSSLVGMRINDPSRPSLPDTLMSAFKISSRVPFPLLV</sequence>
<accession>A0ABP1DUS5</accession>
<evidence type="ECO:0008006" key="3">
    <source>
        <dbReference type="Google" id="ProtNLM"/>
    </source>
</evidence>
<dbReference type="EMBL" id="OZ037949">
    <property type="protein sequence ID" value="CAL1710947.1"/>
    <property type="molecule type" value="Genomic_DNA"/>
</dbReference>
<evidence type="ECO:0000313" key="2">
    <source>
        <dbReference type="Proteomes" id="UP001497453"/>
    </source>
</evidence>
<gene>
    <name evidence="1" type="ORF">GFSPODELE1_LOCUS8097</name>
</gene>
<name>A0ABP1DUS5_9APHY</name>
<reference evidence="2" key="1">
    <citation type="submission" date="2024-04" db="EMBL/GenBank/DDBJ databases">
        <authorList>
            <person name="Shaw F."/>
            <person name="Minotto A."/>
        </authorList>
    </citation>
    <scope>NUCLEOTIDE SEQUENCE [LARGE SCALE GENOMIC DNA]</scope>
</reference>
<organism evidence="1 2">
    <name type="scientific">Somion occarium</name>
    <dbReference type="NCBI Taxonomy" id="3059160"/>
    <lineage>
        <taxon>Eukaryota</taxon>
        <taxon>Fungi</taxon>
        <taxon>Dikarya</taxon>
        <taxon>Basidiomycota</taxon>
        <taxon>Agaricomycotina</taxon>
        <taxon>Agaricomycetes</taxon>
        <taxon>Polyporales</taxon>
        <taxon>Cerrenaceae</taxon>
        <taxon>Somion</taxon>
    </lineage>
</organism>
<evidence type="ECO:0000313" key="1">
    <source>
        <dbReference type="EMBL" id="CAL1710947.1"/>
    </source>
</evidence>
<proteinExistence type="predicted"/>
<keyword evidence="2" id="KW-1185">Reference proteome</keyword>
<protein>
    <recommendedName>
        <fullName evidence="3">Maturase K</fullName>
    </recommendedName>
</protein>
<dbReference type="Proteomes" id="UP001497453">
    <property type="component" value="Chromosome 6"/>
</dbReference>